<protein>
    <submittedName>
        <fullName evidence="1">Uncharacterized protein</fullName>
    </submittedName>
</protein>
<organism evidence="1 2">
    <name type="scientific">Streptomyces cinereospinus</name>
    <dbReference type="NCBI Taxonomy" id="285561"/>
    <lineage>
        <taxon>Bacteria</taxon>
        <taxon>Bacillati</taxon>
        <taxon>Actinomycetota</taxon>
        <taxon>Actinomycetes</taxon>
        <taxon>Kitasatosporales</taxon>
        <taxon>Streptomycetaceae</taxon>
        <taxon>Streptomyces</taxon>
    </lineage>
</organism>
<evidence type="ECO:0000313" key="2">
    <source>
        <dbReference type="Proteomes" id="UP001589709"/>
    </source>
</evidence>
<dbReference type="Proteomes" id="UP001589709">
    <property type="component" value="Unassembled WGS sequence"/>
</dbReference>
<keyword evidence="2" id="KW-1185">Reference proteome</keyword>
<name>A0ABV5N9Y2_9ACTN</name>
<dbReference type="RefSeq" id="WP_381350219.1">
    <property type="nucleotide sequence ID" value="NZ_JBHMCY010000090.1"/>
</dbReference>
<proteinExistence type="predicted"/>
<accession>A0ABV5N9Y2</accession>
<sequence length="70" mass="7682">MEIPATGEANAAGETAEEEVLYSAEVRHVKGRCTLVINDHVHGSVEVYAVPQKAVQKLPFYLSMLRSRIA</sequence>
<reference evidence="1 2" key="1">
    <citation type="submission" date="2024-09" db="EMBL/GenBank/DDBJ databases">
        <authorList>
            <person name="Sun Q."/>
            <person name="Mori K."/>
        </authorList>
    </citation>
    <scope>NUCLEOTIDE SEQUENCE [LARGE SCALE GENOMIC DNA]</scope>
    <source>
        <strain evidence="1 2">JCM 6917</strain>
    </source>
</reference>
<gene>
    <name evidence="1" type="ORF">ACFF45_31520</name>
</gene>
<evidence type="ECO:0000313" key="1">
    <source>
        <dbReference type="EMBL" id="MFB9467096.1"/>
    </source>
</evidence>
<dbReference type="EMBL" id="JBHMCY010000090">
    <property type="protein sequence ID" value="MFB9467096.1"/>
    <property type="molecule type" value="Genomic_DNA"/>
</dbReference>
<comment type="caution">
    <text evidence="1">The sequence shown here is derived from an EMBL/GenBank/DDBJ whole genome shotgun (WGS) entry which is preliminary data.</text>
</comment>